<gene>
    <name evidence="2" type="ORF">SAMN06266787_1462</name>
</gene>
<evidence type="ECO:0000256" key="1">
    <source>
        <dbReference type="SAM" id="MobiDB-lite"/>
    </source>
</evidence>
<reference evidence="2 3" key="1">
    <citation type="submission" date="2017-06" db="EMBL/GenBank/DDBJ databases">
        <authorList>
            <person name="Kim H.J."/>
            <person name="Triplett B.A."/>
        </authorList>
    </citation>
    <scope>NUCLEOTIDE SEQUENCE [LARGE SCALE GENOMIC DNA]</scope>
    <source>
        <strain evidence="2 3">DSM 19316</strain>
    </source>
</reference>
<proteinExistence type="predicted"/>
<dbReference type="SUPFAM" id="SSF52980">
    <property type="entry name" value="Restriction endonuclease-like"/>
    <property type="match status" value="1"/>
</dbReference>
<dbReference type="Proteomes" id="UP000198297">
    <property type="component" value="Unassembled WGS sequence"/>
</dbReference>
<accession>A0A238ZDZ9</accession>
<evidence type="ECO:0008006" key="4">
    <source>
        <dbReference type="Google" id="ProtNLM"/>
    </source>
</evidence>
<name>A0A238ZDZ9_HALEZ</name>
<evidence type="ECO:0000313" key="2">
    <source>
        <dbReference type="EMBL" id="SNR81161.1"/>
    </source>
</evidence>
<dbReference type="AlphaFoldDB" id="A0A238ZDZ9"/>
<sequence length="349" mass="39297">MSANESHLPDGYADHLRSLAETLTSLRETLESDHTLTTDQRMFARRLLYLTNQPIKEAERILPDPDCDSGSTDDNILDSADDYANVLTHVEEQLCWLIRSLQAALTDANYDEAPAEKFTTALEYATALRDIIPAVPTESPVLATQPDINIGEIDPHVGGRGDSDGRWLEYQLDRALNRWGYGAARRQHIFSLEVDVVARRRTKQQEPSDWIVAQCKDWTTDPITPRTLFRLCTVAFACRAMPILCHTTELTPRAEKLARELEVRVLTLKDLERAELPAPRVAKPTTELNEWGPQYRARKDRGSFPLMFRGEPGKRFSYVPGFAPVGNGADYEPIESDQDDDDTHPAAGH</sequence>
<dbReference type="InterPro" id="IPR011335">
    <property type="entry name" value="Restrct_endonuc-II-like"/>
</dbReference>
<feature type="compositionally biased region" description="Acidic residues" evidence="1">
    <location>
        <begin position="332"/>
        <end position="342"/>
    </location>
</feature>
<dbReference type="RefSeq" id="WP_199237890.1">
    <property type="nucleotide sequence ID" value="NZ_FZNK01000046.1"/>
</dbReference>
<feature type="region of interest" description="Disordered" evidence="1">
    <location>
        <begin position="327"/>
        <end position="349"/>
    </location>
</feature>
<dbReference type="EMBL" id="FZNK01000046">
    <property type="protein sequence ID" value="SNR81161.1"/>
    <property type="molecule type" value="Genomic_DNA"/>
</dbReference>
<protein>
    <recommendedName>
        <fullName evidence="4">Restriction endonuclease type IV Mrr domain-containing protein</fullName>
    </recommendedName>
</protein>
<organism evidence="2 3">
    <name type="scientific">Halorubrum ezzemoulense</name>
    <name type="common">Halorubrum chaoviator</name>
    <dbReference type="NCBI Taxonomy" id="337243"/>
    <lineage>
        <taxon>Archaea</taxon>
        <taxon>Methanobacteriati</taxon>
        <taxon>Methanobacteriota</taxon>
        <taxon>Stenosarchaea group</taxon>
        <taxon>Halobacteria</taxon>
        <taxon>Halobacteriales</taxon>
        <taxon>Haloferacaceae</taxon>
        <taxon>Halorubrum</taxon>
    </lineage>
</organism>
<evidence type="ECO:0000313" key="3">
    <source>
        <dbReference type="Proteomes" id="UP000198297"/>
    </source>
</evidence>